<dbReference type="EMBL" id="CP069362">
    <property type="protein sequence ID" value="WGS65861.1"/>
    <property type="molecule type" value="Genomic_DNA"/>
</dbReference>
<dbReference type="InterPro" id="IPR036804">
    <property type="entry name" value="CheR_N_sf"/>
</dbReference>
<sequence>MVDTINYNKIRDYIYEKTGIYIEEKRMYFFKNRVIKRIKKLALDNPETYYNFLVKSEYSEMELKKLISEITINETYFFREFPQLKVFAEYALNDVIKRKSNKYIKVLSAGSASGEEPYTLSIILKEMLDYGFDYKIDALDIDPIMVLKARSAVYSDYSIRDVPKEYLAKYFEKEGNNYKVKDIVKDKVNIYNLNLIEDETYEKLDDDYDFIFCRNVFIYFSDEIRKKIVTKFYTILNEGGYIFLGHSESINRITNAFRIVKANDFILYQKPSEGGANNV</sequence>
<dbReference type="PANTHER" id="PTHR24422">
    <property type="entry name" value="CHEMOTAXIS PROTEIN METHYLTRANSFERASE"/>
    <property type="match status" value="1"/>
</dbReference>
<dbReference type="PROSITE" id="PS50123">
    <property type="entry name" value="CHER"/>
    <property type="match status" value="1"/>
</dbReference>
<accession>A0ABY8PT89</accession>
<dbReference type="InterPro" id="IPR022641">
    <property type="entry name" value="CheR_N"/>
</dbReference>
<evidence type="ECO:0000313" key="7">
    <source>
        <dbReference type="EMBL" id="WGS65861.1"/>
    </source>
</evidence>
<protein>
    <recommendedName>
        <fullName evidence="2">protein-glutamate O-methyltransferase</fullName>
        <ecNumber evidence="2">2.1.1.80</ecNumber>
    </recommendedName>
</protein>
<dbReference type="Gene3D" id="3.40.50.150">
    <property type="entry name" value="Vaccinia Virus protein VP39"/>
    <property type="match status" value="1"/>
</dbReference>
<evidence type="ECO:0000256" key="2">
    <source>
        <dbReference type="ARBA" id="ARBA00012534"/>
    </source>
</evidence>
<evidence type="ECO:0000256" key="4">
    <source>
        <dbReference type="ARBA" id="ARBA00022679"/>
    </source>
</evidence>
<dbReference type="Gene3D" id="1.10.155.10">
    <property type="entry name" value="Chemotaxis receptor methyltransferase CheR, N-terminal domain"/>
    <property type="match status" value="1"/>
</dbReference>
<dbReference type="SUPFAM" id="SSF47757">
    <property type="entry name" value="Chemotaxis receptor methyltransferase CheR, N-terminal domain"/>
    <property type="match status" value="1"/>
</dbReference>
<evidence type="ECO:0000259" key="6">
    <source>
        <dbReference type="PROSITE" id="PS50123"/>
    </source>
</evidence>
<dbReference type="PRINTS" id="PR00996">
    <property type="entry name" value="CHERMTFRASE"/>
</dbReference>
<organism evidence="7 8">
    <name type="scientific">Marinitoga aeolica</name>
    <dbReference type="NCBI Taxonomy" id="2809031"/>
    <lineage>
        <taxon>Bacteria</taxon>
        <taxon>Thermotogati</taxon>
        <taxon>Thermotogota</taxon>
        <taxon>Thermotogae</taxon>
        <taxon>Petrotogales</taxon>
        <taxon>Petrotogaceae</taxon>
        <taxon>Marinitoga</taxon>
    </lineage>
</organism>
<dbReference type="EC" id="2.1.1.80" evidence="2"/>
<feature type="domain" description="CheR-type methyltransferase" evidence="6">
    <location>
        <begin position="1"/>
        <end position="273"/>
    </location>
</feature>
<dbReference type="InterPro" id="IPR000780">
    <property type="entry name" value="CheR_MeTrfase"/>
</dbReference>
<dbReference type="SMART" id="SM00138">
    <property type="entry name" value="MeTrc"/>
    <property type="match status" value="1"/>
</dbReference>
<evidence type="ECO:0000256" key="3">
    <source>
        <dbReference type="ARBA" id="ARBA00022603"/>
    </source>
</evidence>
<dbReference type="SUPFAM" id="SSF53335">
    <property type="entry name" value="S-adenosyl-L-methionine-dependent methyltransferases"/>
    <property type="match status" value="1"/>
</dbReference>
<proteinExistence type="predicted"/>
<dbReference type="RefSeq" id="WP_281000697.1">
    <property type="nucleotide sequence ID" value="NZ_CP069362.1"/>
</dbReference>
<keyword evidence="5" id="KW-0949">S-adenosyl-L-methionine</keyword>
<keyword evidence="3" id="KW-0489">Methyltransferase</keyword>
<dbReference type="Proteomes" id="UP001232493">
    <property type="component" value="Chromosome"/>
</dbReference>
<dbReference type="Pfam" id="PF03705">
    <property type="entry name" value="CheR_N"/>
    <property type="match status" value="1"/>
</dbReference>
<dbReference type="CDD" id="cd02440">
    <property type="entry name" value="AdoMet_MTases"/>
    <property type="match status" value="1"/>
</dbReference>
<evidence type="ECO:0000256" key="5">
    <source>
        <dbReference type="ARBA" id="ARBA00022691"/>
    </source>
</evidence>
<dbReference type="InterPro" id="IPR029063">
    <property type="entry name" value="SAM-dependent_MTases_sf"/>
</dbReference>
<name>A0ABY8PT89_9BACT</name>
<comment type="catalytic activity">
    <reaction evidence="1">
        <text>L-glutamyl-[protein] + S-adenosyl-L-methionine = [protein]-L-glutamate 5-O-methyl ester + S-adenosyl-L-homocysteine</text>
        <dbReference type="Rhea" id="RHEA:24452"/>
        <dbReference type="Rhea" id="RHEA-COMP:10208"/>
        <dbReference type="Rhea" id="RHEA-COMP:10311"/>
        <dbReference type="ChEBI" id="CHEBI:29973"/>
        <dbReference type="ChEBI" id="CHEBI:57856"/>
        <dbReference type="ChEBI" id="CHEBI:59789"/>
        <dbReference type="ChEBI" id="CHEBI:82795"/>
        <dbReference type="EC" id="2.1.1.80"/>
    </reaction>
</comment>
<dbReference type="PANTHER" id="PTHR24422:SF10">
    <property type="entry name" value="CHEMOTAXIS PROTEIN METHYLTRANSFERASE 2"/>
    <property type="match status" value="1"/>
</dbReference>
<gene>
    <name evidence="7" type="ORF">JRV97_04740</name>
</gene>
<keyword evidence="4" id="KW-0808">Transferase</keyword>
<dbReference type="Pfam" id="PF01739">
    <property type="entry name" value="CheR"/>
    <property type="match status" value="1"/>
</dbReference>
<keyword evidence="8" id="KW-1185">Reference proteome</keyword>
<reference evidence="7 8" key="1">
    <citation type="submission" date="2021-02" db="EMBL/GenBank/DDBJ databases">
        <title>Characterization of Marinitoga sp. nov. str. BP5-C20A.</title>
        <authorList>
            <person name="Erauso G."/>
            <person name="Postec A."/>
        </authorList>
    </citation>
    <scope>NUCLEOTIDE SEQUENCE [LARGE SCALE GENOMIC DNA]</scope>
    <source>
        <strain evidence="7 8">BP5-C20A</strain>
    </source>
</reference>
<dbReference type="InterPro" id="IPR022642">
    <property type="entry name" value="CheR_C"/>
</dbReference>
<dbReference type="InterPro" id="IPR050903">
    <property type="entry name" value="Bact_Chemotaxis_MeTrfase"/>
</dbReference>
<evidence type="ECO:0000256" key="1">
    <source>
        <dbReference type="ARBA" id="ARBA00001541"/>
    </source>
</evidence>
<evidence type="ECO:0000313" key="8">
    <source>
        <dbReference type="Proteomes" id="UP001232493"/>
    </source>
</evidence>